<keyword evidence="3" id="KW-0472">Membrane</keyword>
<organism evidence="4 5">
    <name type="scientific">Prorocentrum cordatum</name>
    <dbReference type="NCBI Taxonomy" id="2364126"/>
    <lineage>
        <taxon>Eukaryota</taxon>
        <taxon>Sar</taxon>
        <taxon>Alveolata</taxon>
        <taxon>Dinophyceae</taxon>
        <taxon>Prorocentrales</taxon>
        <taxon>Prorocentraceae</taxon>
        <taxon>Prorocentrum</taxon>
    </lineage>
</organism>
<name>A0ABN9YEF0_9DINO</name>
<protein>
    <submittedName>
        <fullName evidence="4">Uncharacterized protein</fullName>
    </submittedName>
</protein>
<dbReference type="Proteomes" id="UP001189429">
    <property type="component" value="Unassembled WGS sequence"/>
</dbReference>
<keyword evidence="2" id="KW-0812">Transmembrane</keyword>
<evidence type="ECO:0000256" key="3">
    <source>
        <dbReference type="ARBA" id="ARBA00023136"/>
    </source>
</evidence>
<evidence type="ECO:0000256" key="2">
    <source>
        <dbReference type="ARBA" id="ARBA00022692"/>
    </source>
</evidence>
<keyword evidence="5" id="KW-1185">Reference proteome</keyword>
<evidence type="ECO:0000313" key="5">
    <source>
        <dbReference type="Proteomes" id="UP001189429"/>
    </source>
</evidence>
<comment type="subcellular location">
    <subcellularLocation>
        <location evidence="1">Membrane</location>
    </subcellularLocation>
</comment>
<evidence type="ECO:0000256" key="1">
    <source>
        <dbReference type="ARBA" id="ARBA00004370"/>
    </source>
</evidence>
<accession>A0ABN9YEF0</accession>
<dbReference type="Gene3D" id="1.50.40.10">
    <property type="entry name" value="Mitochondrial carrier domain"/>
    <property type="match status" value="1"/>
</dbReference>
<proteinExistence type="predicted"/>
<comment type="caution">
    <text evidence="4">The sequence shown here is derived from an EMBL/GenBank/DDBJ whole genome shotgun (WGS) entry which is preliminary data.</text>
</comment>
<gene>
    <name evidence="4" type="ORF">PCOR1329_LOCUS85143</name>
</gene>
<sequence length="132" mass="13979">VIGALVGSIEMSIMKPAVFWKSELQQGRFSISRAVNPAYCYRGLPVAVCSIAPVTCIQFVANNVALRRFGAESTASDSQRLAAGVLSGFASALAQSPMQLVEINQTTDSAWWPLPGASWKRMASAGCTLATP</sequence>
<dbReference type="SUPFAM" id="SSF103506">
    <property type="entry name" value="Mitochondrial carrier"/>
    <property type="match status" value="1"/>
</dbReference>
<dbReference type="EMBL" id="CAUYUJ010022537">
    <property type="protein sequence ID" value="CAK0911198.1"/>
    <property type="molecule type" value="Genomic_DNA"/>
</dbReference>
<feature type="non-terminal residue" evidence="4">
    <location>
        <position position="1"/>
    </location>
</feature>
<reference evidence="4" key="1">
    <citation type="submission" date="2023-10" db="EMBL/GenBank/DDBJ databases">
        <authorList>
            <person name="Chen Y."/>
            <person name="Shah S."/>
            <person name="Dougan E. K."/>
            <person name="Thang M."/>
            <person name="Chan C."/>
        </authorList>
    </citation>
    <scope>NUCLEOTIDE SEQUENCE [LARGE SCALE GENOMIC DNA]</scope>
</reference>
<dbReference type="InterPro" id="IPR023395">
    <property type="entry name" value="MCP_dom_sf"/>
</dbReference>
<evidence type="ECO:0000313" key="4">
    <source>
        <dbReference type="EMBL" id="CAK0911198.1"/>
    </source>
</evidence>